<reference evidence="2" key="1">
    <citation type="journal article" date="2015" name="Nature">
        <title>Complex archaea that bridge the gap between prokaryotes and eukaryotes.</title>
        <authorList>
            <person name="Spang A."/>
            <person name="Saw J.H."/>
            <person name="Jorgensen S.L."/>
            <person name="Zaremba-Niedzwiedzka K."/>
            <person name="Martijn J."/>
            <person name="Lind A.E."/>
            <person name="van Eijk R."/>
            <person name="Schleper C."/>
            <person name="Guy L."/>
            <person name="Ettema T.J."/>
        </authorList>
    </citation>
    <scope>NUCLEOTIDE SEQUENCE</scope>
</reference>
<dbReference type="InterPro" id="IPR009100">
    <property type="entry name" value="AcylCoA_DH/oxidase_NM_dom_sf"/>
</dbReference>
<dbReference type="InterPro" id="IPR037069">
    <property type="entry name" value="AcylCoA_DH/ox_N_sf"/>
</dbReference>
<dbReference type="Pfam" id="PF02771">
    <property type="entry name" value="Acyl-CoA_dh_N"/>
    <property type="match status" value="1"/>
</dbReference>
<feature type="non-terminal residue" evidence="2">
    <location>
        <position position="66"/>
    </location>
</feature>
<proteinExistence type="predicted"/>
<dbReference type="Gene3D" id="1.10.540.10">
    <property type="entry name" value="Acyl-CoA dehydrogenase/oxidase, N-terminal domain"/>
    <property type="match status" value="1"/>
</dbReference>
<feature type="domain" description="Acyl-CoA dehydrogenase/oxidase N-terminal" evidence="1">
    <location>
        <begin position="7"/>
        <end position="66"/>
    </location>
</feature>
<gene>
    <name evidence="2" type="ORF">LCGC14_2879240</name>
</gene>
<dbReference type="PANTHER" id="PTHR43884">
    <property type="entry name" value="ACYL-COA DEHYDROGENASE"/>
    <property type="match status" value="1"/>
</dbReference>
<comment type="caution">
    <text evidence="2">The sequence shown here is derived from an EMBL/GenBank/DDBJ whole genome shotgun (WGS) entry which is preliminary data.</text>
</comment>
<dbReference type="PANTHER" id="PTHR43884:SF12">
    <property type="entry name" value="ISOVALERYL-COA DEHYDROGENASE, MITOCHONDRIAL-RELATED"/>
    <property type="match status" value="1"/>
</dbReference>
<evidence type="ECO:0000259" key="1">
    <source>
        <dbReference type="Pfam" id="PF02771"/>
    </source>
</evidence>
<dbReference type="AlphaFoldDB" id="A0A0F8Y0K7"/>
<dbReference type="GO" id="GO:0050660">
    <property type="term" value="F:flavin adenine dinucleotide binding"/>
    <property type="evidence" value="ECO:0007669"/>
    <property type="project" value="InterPro"/>
</dbReference>
<protein>
    <recommendedName>
        <fullName evidence="1">Acyl-CoA dehydrogenase/oxidase N-terminal domain-containing protein</fullName>
    </recommendedName>
</protein>
<name>A0A0F8Y0K7_9ZZZZ</name>
<dbReference type="InterPro" id="IPR013786">
    <property type="entry name" value="AcylCoA_DH/ox_N"/>
</dbReference>
<dbReference type="GO" id="GO:0003995">
    <property type="term" value="F:acyl-CoA dehydrogenase activity"/>
    <property type="evidence" value="ECO:0007669"/>
    <property type="project" value="TreeGrafter"/>
</dbReference>
<dbReference type="EMBL" id="LAZR01056108">
    <property type="protein sequence ID" value="KKK74887.1"/>
    <property type="molecule type" value="Genomic_DNA"/>
</dbReference>
<dbReference type="SUPFAM" id="SSF56645">
    <property type="entry name" value="Acyl-CoA dehydrogenase NM domain-like"/>
    <property type="match status" value="1"/>
</dbReference>
<evidence type="ECO:0000313" key="2">
    <source>
        <dbReference type="EMBL" id="KKK74887.1"/>
    </source>
</evidence>
<accession>A0A0F8Y0K7</accession>
<sequence length="66" mass="7368">MIDFTFTEEQELFRKAAREFAETKVAPHVAEMEKTGEVSDKVVKAMAEAEMMALTIPEEYDGLGLG</sequence>
<organism evidence="2">
    <name type="scientific">marine sediment metagenome</name>
    <dbReference type="NCBI Taxonomy" id="412755"/>
    <lineage>
        <taxon>unclassified sequences</taxon>
        <taxon>metagenomes</taxon>
        <taxon>ecological metagenomes</taxon>
    </lineage>
</organism>